<evidence type="ECO:0000313" key="5">
    <source>
        <dbReference type="EMBL" id="WFD40823.1"/>
    </source>
</evidence>
<feature type="region of interest" description="Disordered" evidence="4">
    <location>
        <begin position="167"/>
        <end position="191"/>
    </location>
</feature>
<accession>A0AAF0F9G3</accession>
<feature type="compositionally biased region" description="Basic residues" evidence="4">
    <location>
        <begin position="15"/>
        <end position="24"/>
    </location>
</feature>
<keyword evidence="6" id="KW-1185">Reference proteome</keyword>
<reference evidence="5" key="1">
    <citation type="submission" date="2023-03" db="EMBL/GenBank/DDBJ databases">
        <title>Mating type loci evolution in Malassezia.</title>
        <authorList>
            <person name="Coelho M.A."/>
        </authorList>
    </citation>
    <scope>NUCLEOTIDE SEQUENCE</scope>
    <source>
        <strain evidence="5">CBS 9431</strain>
    </source>
</reference>
<dbReference type="InterPro" id="IPR010756">
    <property type="entry name" value="Tls1-like"/>
</dbReference>
<dbReference type="GeneID" id="85227463"/>
<feature type="compositionally biased region" description="Basic and acidic residues" evidence="4">
    <location>
        <begin position="236"/>
        <end position="253"/>
    </location>
</feature>
<dbReference type="PANTHER" id="PTHR13486">
    <property type="entry name" value="TELOMERE LENGTH AND SILENCING PROTEIN 1 TLS1 FAMILY MEMBER"/>
    <property type="match status" value="1"/>
</dbReference>
<comment type="similarity">
    <text evidence="2">Belongs to the TLS1 family.</text>
</comment>
<evidence type="ECO:0000256" key="1">
    <source>
        <dbReference type="ARBA" id="ARBA00004123"/>
    </source>
</evidence>
<evidence type="ECO:0000313" key="6">
    <source>
        <dbReference type="Proteomes" id="UP001217754"/>
    </source>
</evidence>
<sequence>MQPDGGEPAEASPVFKKRGHRGKVTKISATALPDDAADNASPDDGEKSASPAVDELVTLRNLLRKPTGIELSQLNQGDTKKKGGEQGTAAGGDAHANAIHKLVHKDHFQGETRAMDVDKHMMDYVESEMRKRKLGDGGDMSKEGLQKRMVDPADELFQVAEKYRKLQREAQSELPSQTSRPSAEGHSTLSAAMLSKVPEIDLGISARLQNIEATEKAKRELYEKRQIFRANARTPSARDEAALLRDARREAHGEPIPPRPEPRPRHEQASDDRVLGRFKKRQRSFR</sequence>
<dbReference type="Proteomes" id="UP001217754">
    <property type="component" value="Chromosome 8"/>
</dbReference>
<dbReference type="GO" id="GO:0005681">
    <property type="term" value="C:spliceosomal complex"/>
    <property type="evidence" value="ECO:0007669"/>
    <property type="project" value="TreeGrafter"/>
</dbReference>
<evidence type="ECO:0000256" key="3">
    <source>
        <dbReference type="ARBA" id="ARBA00023242"/>
    </source>
</evidence>
<proteinExistence type="inferred from homology"/>
<keyword evidence="3" id="KW-0539">Nucleus</keyword>
<feature type="region of interest" description="Disordered" evidence="4">
    <location>
        <begin position="1"/>
        <end position="92"/>
    </location>
</feature>
<gene>
    <name evidence="5" type="ORF">MJAP1_003812</name>
</gene>
<feature type="region of interest" description="Disordered" evidence="4">
    <location>
        <begin position="227"/>
        <end position="286"/>
    </location>
</feature>
<evidence type="ECO:0000256" key="2">
    <source>
        <dbReference type="ARBA" id="ARBA00007643"/>
    </source>
</evidence>
<dbReference type="EMBL" id="CP119965">
    <property type="protein sequence ID" value="WFD40823.1"/>
    <property type="molecule type" value="Genomic_DNA"/>
</dbReference>
<dbReference type="PANTHER" id="PTHR13486:SF2">
    <property type="entry name" value="SPLICING FACTOR C9ORF78"/>
    <property type="match status" value="1"/>
</dbReference>
<feature type="compositionally biased region" description="Basic and acidic residues" evidence="4">
    <location>
        <begin position="260"/>
        <end position="275"/>
    </location>
</feature>
<dbReference type="GO" id="GO:0000398">
    <property type="term" value="P:mRNA splicing, via spliceosome"/>
    <property type="evidence" value="ECO:0007669"/>
    <property type="project" value="TreeGrafter"/>
</dbReference>
<feature type="compositionally biased region" description="Polar residues" evidence="4">
    <location>
        <begin position="173"/>
        <end position="190"/>
    </location>
</feature>
<evidence type="ECO:0008006" key="7">
    <source>
        <dbReference type="Google" id="ProtNLM"/>
    </source>
</evidence>
<name>A0AAF0F9G3_9BASI</name>
<protein>
    <recommendedName>
        <fullName evidence="7">Hepatocellular carcinoma-associated antigen 59</fullName>
    </recommendedName>
</protein>
<dbReference type="RefSeq" id="XP_060123720.1">
    <property type="nucleotide sequence ID" value="XM_060267737.1"/>
</dbReference>
<evidence type="ECO:0000256" key="4">
    <source>
        <dbReference type="SAM" id="MobiDB-lite"/>
    </source>
</evidence>
<comment type="subcellular location">
    <subcellularLocation>
        <location evidence="1">Nucleus</location>
    </subcellularLocation>
</comment>
<dbReference type="AlphaFoldDB" id="A0AAF0F9G3"/>
<dbReference type="Pfam" id="PF07052">
    <property type="entry name" value="Hep_59"/>
    <property type="match status" value="1"/>
</dbReference>
<feature type="compositionally biased region" description="Basic residues" evidence="4">
    <location>
        <begin position="276"/>
        <end position="286"/>
    </location>
</feature>
<organism evidence="5 6">
    <name type="scientific">Malassezia japonica</name>
    <dbReference type="NCBI Taxonomy" id="223818"/>
    <lineage>
        <taxon>Eukaryota</taxon>
        <taxon>Fungi</taxon>
        <taxon>Dikarya</taxon>
        <taxon>Basidiomycota</taxon>
        <taxon>Ustilaginomycotina</taxon>
        <taxon>Malasseziomycetes</taxon>
        <taxon>Malasseziales</taxon>
        <taxon>Malasseziaceae</taxon>
        <taxon>Malassezia</taxon>
    </lineage>
</organism>